<dbReference type="EC" id="3.4.16.-" evidence="8"/>
<evidence type="ECO:0000256" key="6">
    <source>
        <dbReference type="ARBA" id="ARBA00047591"/>
    </source>
</evidence>
<dbReference type="InterPro" id="IPR018202">
    <property type="entry name" value="Ser_caboxypep_ser_AS"/>
</dbReference>
<dbReference type="GO" id="GO:0006508">
    <property type="term" value="P:proteolysis"/>
    <property type="evidence" value="ECO:0007669"/>
    <property type="project" value="UniProtKB-KW"/>
</dbReference>
<dbReference type="EMBL" id="CP118377">
    <property type="protein sequence ID" value="WFD44044.1"/>
    <property type="molecule type" value="Genomic_DNA"/>
</dbReference>
<dbReference type="SUPFAM" id="SSF53474">
    <property type="entry name" value="alpha/beta-Hydrolases"/>
    <property type="match status" value="1"/>
</dbReference>
<dbReference type="PROSITE" id="PS00131">
    <property type="entry name" value="CARBOXYPEPT_SER_SER"/>
    <property type="match status" value="1"/>
</dbReference>
<protein>
    <recommendedName>
        <fullName evidence="8">Carboxypeptidase</fullName>
        <ecNumber evidence="8">3.4.16.-</ecNumber>
    </recommendedName>
</protein>
<keyword evidence="10" id="KW-1185">Reference proteome</keyword>
<dbReference type="GO" id="GO:0004185">
    <property type="term" value="F:serine-type carboxypeptidase activity"/>
    <property type="evidence" value="ECO:0007669"/>
    <property type="project" value="UniProtKB-UniRule"/>
</dbReference>
<keyword evidence="2 8" id="KW-0121">Carboxypeptidase</keyword>
<dbReference type="PANTHER" id="PTHR11802">
    <property type="entry name" value="SERINE PROTEASE FAMILY S10 SERINE CARBOXYPEPTIDASE"/>
    <property type="match status" value="1"/>
</dbReference>
<dbReference type="Pfam" id="PF00450">
    <property type="entry name" value="Peptidase_S10"/>
    <property type="match status" value="1"/>
</dbReference>
<comment type="catalytic activity">
    <reaction evidence="6">
        <text>a diacylglycerol + H2O = a monoacylglycerol + a fatty acid + H(+)</text>
        <dbReference type="Rhea" id="RHEA:32731"/>
        <dbReference type="ChEBI" id="CHEBI:15377"/>
        <dbReference type="ChEBI" id="CHEBI:15378"/>
        <dbReference type="ChEBI" id="CHEBI:17408"/>
        <dbReference type="ChEBI" id="CHEBI:18035"/>
        <dbReference type="ChEBI" id="CHEBI:28868"/>
    </reaction>
</comment>
<keyword evidence="8" id="KW-0732">Signal</keyword>
<dbReference type="PANTHER" id="PTHR11802:SF64">
    <property type="entry name" value="CARBOXYPEPTIDASE"/>
    <property type="match status" value="1"/>
</dbReference>
<dbReference type="Gene3D" id="3.40.50.1820">
    <property type="entry name" value="alpha/beta hydrolase"/>
    <property type="match status" value="1"/>
</dbReference>
<gene>
    <name evidence="9" type="ORF">MPSI1_002709</name>
</gene>
<evidence type="ECO:0000313" key="9">
    <source>
        <dbReference type="EMBL" id="WFD44044.1"/>
    </source>
</evidence>
<sequence>MLLPGLIAAYLATAGVVLAKNGFVATPINFTTERGHANTTVRFKQVPNGICETRQDVKSYSGYVDTEDNEHMFFWFFEARKQRKKAPLTVWFNGGPGSSSMIGLFQENGPCRVNPDGELHDNGHSWSEVSNMLFIDQPVTTGFSYSKVGPVVYNTVSGSVVRKLDSNDCPTNLTRHEACATLSLPDQSNPPTTTKQVPPAVWKTIQGFLGAFPDYTNASLHLTTESYGGHYAPAIAAYILDQNKKQSQDTVRLHLDSVMIGNGWYDPKVQYQAYYNFTVSPGNTYDLSPFNETISQQMYENLYGEGACLDRLDECYSSKSNKVCRKADAYCAQNVEALLDNYAERDEYDMRELSPDPFPYGNYVDYLNIERVQSAIGAFQNYSESSAIVSKAFTRTGDDGRREGAIKNLKSVLQQGVGVTLYAGDADYNCNWLGGEVVAHKVGGKEFYSAGYTDMESASSQTPGEVKQAGNLSFVRIYYSGHEVPFYQPVAALELLNRTIHRTDLATGQVIVSDSYKTTGSTLSEYRQGNGTVLYHRIPANTTYNTHTHRPNL</sequence>
<accession>A0AAF0FCP8</accession>
<dbReference type="AlphaFoldDB" id="A0AAF0FCP8"/>
<name>A0AAF0FCP8_9BASI</name>
<dbReference type="GO" id="GO:0000324">
    <property type="term" value="C:fungal-type vacuole"/>
    <property type="evidence" value="ECO:0007669"/>
    <property type="project" value="TreeGrafter"/>
</dbReference>
<organism evidence="9 10">
    <name type="scientific">Malassezia psittaci</name>
    <dbReference type="NCBI Taxonomy" id="1821823"/>
    <lineage>
        <taxon>Eukaryota</taxon>
        <taxon>Fungi</taxon>
        <taxon>Dikarya</taxon>
        <taxon>Basidiomycota</taxon>
        <taxon>Ustilaginomycotina</taxon>
        <taxon>Malasseziomycetes</taxon>
        <taxon>Malasseziales</taxon>
        <taxon>Malasseziaceae</taxon>
        <taxon>Malassezia</taxon>
    </lineage>
</organism>
<proteinExistence type="inferred from homology"/>
<feature type="chain" id="PRO_5041783096" description="Carboxypeptidase" evidence="8">
    <location>
        <begin position="20"/>
        <end position="553"/>
    </location>
</feature>
<dbReference type="InterPro" id="IPR001563">
    <property type="entry name" value="Peptidase_S10"/>
</dbReference>
<dbReference type="PRINTS" id="PR00724">
    <property type="entry name" value="CRBOXYPTASEC"/>
</dbReference>
<dbReference type="Proteomes" id="UP001214628">
    <property type="component" value="Chromosome 3"/>
</dbReference>
<dbReference type="InterPro" id="IPR029058">
    <property type="entry name" value="AB_hydrolase_fold"/>
</dbReference>
<evidence type="ECO:0000256" key="7">
    <source>
        <dbReference type="ARBA" id="ARBA00048461"/>
    </source>
</evidence>
<evidence type="ECO:0000256" key="8">
    <source>
        <dbReference type="RuleBase" id="RU361156"/>
    </source>
</evidence>
<comment type="similarity">
    <text evidence="1 8">Belongs to the peptidase S10 family.</text>
</comment>
<keyword evidence="3 8" id="KW-0645">Protease</keyword>
<evidence type="ECO:0000256" key="5">
    <source>
        <dbReference type="ARBA" id="ARBA00023180"/>
    </source>
</evidence>
<evidence type="ECO:0000313" key="10">
    <source>
        <dbReference type="Proteomes" id="UP001214628"/>
    </source>
</evidence>
<keyword evidence="4 8" id="KW-0378">Hydrolase</keyword>
<evidence type="ECO:0000256" key="2">
    <source>
        <dbReference type="ARBA" id="ARBA00022645"/>
    </source>
</evidence>
<feature type="signal peptide" evidence="8">
    <location>
        <begin position="1"/>
        <end position="19"/>
    </location>
</feature>
<evidence type="ECO:0000256" key="3">
    <source>
        <dbReference type="ARBA" id="ARBA00022670"/>
    </source>
</evidence>
<evidence type="ECO:0000256" key="1">
    <source>
        <dbReference type="ARBA" id="ARBA00009431"/>
    </source>
</evidence>
<keyword evidence="5" id="KW-0325">Glycoprotein</keyword>
<evidence type="ECO:0000256" key="4">
    <source>
        <dbReference type="ARBA" id="ARBA00022801"/>
    </source>
</evidence>
<reference evidence="9" key="1">
    <citation type="submission" date="2023-02" db="EMBL/GenBank/DDBJ databases">
        <title>Mating type loci evolution in Malassezia.</title>
        <authorList>
            <person name="Coelho M.A."/>
        </authorList>
    </citation>
    <scope>NUCLEOTIDE SEQUENCE</scope>
    <source>
        <strain evidence="9">CBS 14136</strain>
    </source>
</reference>
<comment type="catalytic activity">
    <reaction evidence="7">
        <text>a monoacylglycerol + H2O = glycerol + a fatty acid + H(+)</text>
        <dbReference type="Rhea" id="RHEA:15245"/>
        <dbReference type="ChEBI" id="CHEBI:15377"/>
        <dbReference type="ChEBI" id="CHEBI:15378"/>
        <dbReference type="ChEBI" id="CHEBI:17408"/>
        <dbReference type="ChEBI" id="CHEBI:17754"/>
        <dbReference type="ChEBI" id="CHEBI:28868"/>
    </reaction>
</comment>